<accession>A1K244</accession>
<dbReference type="KEGG" id="azo:azo0282"/>
<reference evidence="2" key="1">
    <citation type="journal article" date="2006" name="Nat. Biotechnol.">
        <title>Complete genome of the mutualistic, N2-fixing grass endophyte Azoarcus sp. strain BH72.</title>
        <authorList>
            <person name="Krause A."/>
            <person name="Ramakumar A."/>
            <person name="Bartels D."/>
            <person name="Battistoni F."/>
            <person name="Bekel T."/>
            <person name="Boch J."/>
            <person name="Boehm M."/>
            <person name="Friedrich F."/>
            <person name="Hurek T."/>
            <person name="Krause L."/>
            <person name="Linke B."/>
            <person name="McHardy A.C."/>
            <person name="Sarkar A."/>
            <person name="Schneiker S."/>
            <person name="Syed A.A."/>
            <person name="Thauer R."/>
            <person name="Vorhoelter F.-J."/>
            <person name="Weidner S."/>
            <person name="Puehler A."/>
            <person name="Reinhold-Hurek B."/>
            <person name="Kaiser O."/>
            <person name="Goesmann A."/>
        </authorList>
    </citation>
    <scope>NUCLEOTIDE SEQUENCE [LARGE SCALE GENOMIC DNA]</scope>
    <source>
        <strain evidence="2">BH72</strain>
    </source>
</reference>
<evidence type="ECO:0000256" key="1">
    <source>
        <dbReference type="SAM" id="MobiDB-lite"/>
    </source>
</evidence>
<keyword evidence="3" id="KW-1185">Reference proteome</keyword>
<dbReference type="AlphaFoldDB" id="A1K244"/>
<protein>
    <recommendedName>
        <fullName evidence="4">DUF2894 domain-containing protein</fullName>
    </recommendedName>
</protein>
<sequence>MAEAEATTVAADGASAQTLIEALRARGAARFDAVGFRFLDALAARLAALDGAAKQRLESRLAEAAAALGERMDAAAREAEACCAAAAARFPAAAAALAKDLAAGDFTALRRRIAALEAGLAPGPLGELVARLQRPAADAPEAAAEPGGAPAELRSLRRFRRTWSRLSTEQQLAEAFAQAPENAGPLNAHFLVLRALTRMRDLAPAYLEQFVSYANTLLWLEQVEAGRAAAQKPGARAERGRKRKPAAGGAS</sequence>
<dbReference type="eggNOG" id="ENOG5031XRK">
    <property type="taxonomic scope" value="Bacteria"/>
</dbReference>
<gene>
    <name evidence="2" type="ordered locus">azo0282</name>
</gene>
<dbReference type="InterPro" id="IPR021549">
    <property type="entry name" value="DUF2894"/>
</dbReference>
<dbReference type="RefSeq" id="WP_011764017.1">
    <property type="nucleotide sequence ID" value="NC_008702.1"/>
</dbReference>
<dbReference type="Proteomes" id="UP000002588">
    <property type="component" value="Chromosome"/>
</dbReference>
<evidence type="ECO:0008006" key="4">
    <source>
        <dbReference type="Google" id="ProtNLM"/>
    </source>
</evidence>
<proteinExistence type="predicted"/>
<feature type="region of interest" description="Disordered" evidence="1">
    <location>
        <begin position="229"/>
        <end position="251"/>
    </location>
</feature>
<dbReference type="Pfam" id="PF11445">
    <property type="entry name" value="DUF2894"/>
    <property type="match status" value="1"/>
</dbReference>
<name>A1K244_AZOSB</name>
<dbReference type="EMBL" id="AM406670">
    <property type="protein sequence ID" value="CAL92899.1"/>
    <property type="molecule type" value="Genomic_DNA"/>
</dbReference>
<dbReference type="HOGENOM" id="CLU_082347_0_0_4"/>
<dbReference type="STRING" id="62928.azo0282"/>
<evidence type="ECO:0000313" key="2">
    <source>
        <dbReference type="EMBL" id="CAL92899.1"/>
    </source>
</evidence>
<evidence type="ECO:0000313" key="3">
    <source>
        <dbReference type="Proteomes" id="UP000002588"/>
    </source>
</evidence>
<organism evidence="2 3">
    <name type="scientific">Azoarcus sp. (strain BH72)</name>
    <dbReference type="NCBI Taxonomy" id="418699"/>
    <lineage>
        <taxon>Bacteria</taxon>
        <taxon>Pseudomonadati</taxon>
        <taxon>Pseudomonadota</taxon>
        <taxon>Betaproteobacteria</taxon>
        <taxon>Rhodocyclales</taxon>
        <taxon>Zoogloeaceae</taxon>
        <taxon>Azoarcus</taxon>
    </lineage>
</organism>